<dbReference type="AlphaFoldDB" id="A0AAX2GVE8"/>
<dbReference type="InterPro" id="IPR004919">
    <property type="entry name" value="GmrSD_N"/>
</dbReference>
<dbReference type="RefSeq" id="WP_066429243.1">
    <property type="nucleotide sequence ID" value="NZ_CP014227.1"/>
</dbReference>
<reference evidence="4 6" key="2">
    <citation type="submission" date="2017-06" db="EMBL/GenBank/DDBJ databases">
        <authorList>
            <consortium name="Pathogen Informatics"/>
        </authorList>
    </citation>
    <scope>NUCLEOTIDE SEQUENCE [LARGE SCALE GENOMIC DNA]</scope>
    <source>
        <strain evidence="4 6">NCTC12947</strain>
    </source>
</reference>
<evidence type="ECO:0000313" key="4">
    <source>
        <dbReference type="EMBL" id="SNV04763.1"/>
    </source>
</evidence>
<dbReference type="Proteomes" id="UP000065822">
    <property type="component" value="Chromosome"/>
</dbReference>
<reference evidence="3 5" key="1">
    <citation type="submission" date="2016-02" db="EMBL/GenBank/DDBJ databases">
        <authorList>
            <person name="Holder M.E."/>
            <person name="Ajami N.J."/>
            <person name="Petrosino J.F."/>
        </authorList>
    </citation>
    <scope>NUCLEOTIDE SEQUENCE [LARGE SCALE GENOMIC DNA]</scope>
    <source>
        <strain evidence="3 5">CCUG 32990</strain>
    </source>
</reference>
<dbReference type="KEGG" id="chg:AXF12_06125"/>
<dbReference type="Pfam" id="PF07510">
    <property type="entry name" value="GmrSD_C"/>
    <property type="match status" value="1"/>
</dbReference>
<organism evidence="4 6">
    <name type="scientific">Capnocytophaga haemolytica</name>
    <dbReference type="NCBI Taxonomy" id="45243"/>
    <lineage>
        <taxon>Bacteria</taxon>
        <taxon>Pseudomonadati</taxon>
        <taxon>Bacteroidota</taxon>
        <taxon>Flavobacteriia</taxon>
        <taxon>Flavobacteriales</taxon>
        <taxon>Flavobacteriaceae</taxon>
        <taxon>Capnocytophaga</taxon>
    </lineage>
</organism>
<feature type="domain" description="GmrSD restriction endonucleases C-terminal" evidence="2">
    <location>
        <begin position="442"/>
        <end position="553"/>
    </location>
</feature>
<evidence type="ECO:0000259" key="2">
    <source>
        <dbReference type="Pfam" id="PF07510"/>
    </source>
</evidence>
<evidence type="ECO:0000259" key="1">
    <source>
        <dbReference type="Pfam" id="PF03235"/>
    </source>
</evidence>
<dbReference type="EMBL" id="CP014227">
    <property type="protein sequence ID" value="AMD85132.1"/>
    <property type="molecule type" value="Genomic_DNA"/>
</dbReference>
<gene>
    <name evidence="3" type="ORF">AXF12_06125</name>
    <name evidence="4" type="ORF">SAMEA44541418_00489</name>
</gene>
<name>A0AAX2GVE8_9FLAO</name>
<dbReference type="EMBL" id="LT906449">
    <property type="protein sequence ID" value="SNV04763.1"/>
    <property type="molecule type" value="Genomic_DNA"/>
</dbReference>
<dbReference type="PANTHER" id="PTHR35149:SF1">
    <property type="entry name" value="DUF5655 DOMAIN-CONTAINING PROTEIN"/>
    <property type="match status" value="1"/>
</dbReference>
<feature type="domain" description="GmrSD restriction endonucleases N-terminal" evidence="1">
    <location>
        <begin position="17"/>
        <end position="230"/>
    </location>
</feature>
<sequence>MNQNITPEKQTIESCLKGKSYYIDFYQREYVWSKETVETLLNDIFYQFNLSYTAHKNEELNEKTMLKYNWYYLNVFITNNVEGKVYIVDGQQRLTTLTLIACKLYHIVKKDGLKDILKECIFSRDIFSDYIFCIDDEKRKEIMQQILNDNLQQTTYKNRTEENLIARYQDISNFVDKNLPTEAIEIFASYFLKRLIMVELSIEKDDTPMVFEVINDRGEALKPFEIIKGKMVGALPKSDTETYSDKWDTSMLRLKGIEDSFFADYLKAKFISKPDSKTEALINQSYHRYIFDNNEIADKLALRKTDKAYISNIRNFIKVTLDYYAQLYSKIRSNKNRYLEFTNEINGLSGQYQIIMAACEVNDPQEEEKINAIAKEFDRLWILLILNDVYDSNNFQDICYKLNDLLKEKSIADYRPTFDKVILERIGEKKNTPPTSVLDYSNFVKKSYSNMNTKVLRYIFARVEEYICGEKNMQNSIKDITTKTGAKTGYHIEHILSHNDTNKSYFDSVDDFEDKRNLLGGLLLLKGTDNISSGNEEYTEKLKTYSTGLTWGHSLCADFYHTNKDFSKFNAELKKKTGVEFKPITKFDKKALYDRSKLLYNLVKIIWEVK</sequence>
<dbReference type="PANTHER" id="PTHR35149">
    <property type="entry name" value="SLL5132 PROTEIN"/>
    <property type="match status" value="1"/>
</dbReference>
<dbReference type="Pfam" id="PF03235">
    <property type="entry name" value="GmrSD_N"/>
    <property type="match status" value="1"/>
</dbReference>
<proteinExistence type="predicted"/>
<protein>
    <submittedName>
        <fullName evidence="4">Uncharacterized conserved protein</fullName>
    </submittedName>
</protein>
<evidence type="ECO:0000313" key="3">
    <source>
        <dbReference type="EMBL" id="AMD85132.1"/>
    </source>
</evidence>
<evidence type="ECO:0000313" key="6">
    <source>
        <dbReference type="Proteomes" id="UP000215539"/>
    </source>
</evidence>
<accession>A0AAX2GVE8</accession>
<evidence type="ECO:0000313" key="5">
    <source>
        <dbReference type="Proteomes" id="UP000065822"/>
    </source>
</evidence>
<keyword evidence="5" id="KW-1185">Reference proteome</keyword>
<dbReference type="Proteomes" id="UP000215539">
    <property type="component" value="Chromosome 1"/>
</dbReference>
<dbReference type="InterPro" id="IPR011089">
    <property type="entry name" value="GmrSD_C"/>
</dbReference>